<feature type="compositionally biased region" description="Acidic residues" evidence="1">
    <location>
        <begin position="314"/>
        <end position="334"/>
    </location>
</feature>
<sequence length="1078" mass="116521">MDPFVYIREQVRQKLLKANLCSKHVKDASSFILTLGEHAENIGKLWLELFQASEDPASQLALLYVANEILIKCSKYGVPEFKDVFRPFVTEAVKHLRPGHLVPKLSKLFNYWLRYRLFETHFVQQLLDGLAQTGPPGKKRVAADPLEVSDDSVKDFHPENLTDSLRKLKQTEEELQDQSKPDLQHLYVNLPISNIVSSLKSKEESRVLSRRVELCCKNLDSYIKRRTEYLEQLISISRLVEMAEHFYETQHKEVAIVVNAYSAYGKRVSKTLEKAEGCVGTTSPKASIVDGKAAQYEVNSSPKPTTTPQSKLESDDEKFDNFGDDFANDDDSDFESGPTVSANNPYVNNVVYHPSPIQPLKETEPRTSPDKVMTKTEPVVTDTGPEKPVSTVASVNTPPTVPDIGAPFAFHPIQNASGDVDYRPLLDPTFQSRFKGGVKSAITTNSEPSGTVNVTSPATTTLKDSQPPAEPASHHLSTSVCHDDDGDSMEMSDDDEPAELKEAADQNRKPAELVLEAGPLDPSAVDTGDRDWRLLTKPLAKSKSAPPCKPVFDHSTIPSAPIRVDPWRSRFPQPPAYLPGSVPQPPNPFTLSPAIPIPPPPPPPKFIRLSHTDQISQAPQHSLPFPRPTAANHPSPINREPLPVVQGEQSPALPVSSESRCSPVSMFGPSDSDDRLLPAKIEPSPATTPQEEVGTNVKSVVESDSTSVTVAGFNEPPSTQNQMDIEDPFAVISRLTGLSNLVKSLSAKNETSSTTSSTVGQAVPHYSPSGTTDSTPKVQQPLATKSTDCDMRQTPQTEPVTVQRLLETFGLRRSAEQPSSSSNSNGEQHSNGATLTNPSSNSPSDVEVIESFTQSANEGSSPSGGETPTQDEHGENHTDAPLPVSLANLLLPKPSTGSVTGTPLFAMPEHLSSISSPVAQPTSGSVGIPVSSHDAVNVTSVNPSNSPMTLPNNIFGPPSSWSRLPMVGTPSLVSLPFAQISTSSVSPQRAPISTVSSTFSPVVSGTAQQIYLLQSSQQQQINSIAAGLAHGAPSLWHSFTSPLLPPTTFASFLPTGQQPPQPSLLNLQLFNRPRPPNS</sequence>
<dbReference type="Gene3D" id="1.25.40.90">
    <property type="match status" value="1"/>
</dbReference>
<dbReference type="EMBL" id="KV892958">
    <property type="protein sequence ID" value="OON19938.1"/>
    <property type="molecule type" value="Genomic_DNA"/>
</dbReference>
<feature type="compositionally biased region" description="Polar residues" evidence="1">
    <location>
        <begin position="746"/>
        <end position="760"/>
    </location>
</feature>
<evidence type="ECO:0000313" key="3">
    <source>
        <dbReference type="EMBL" id="OON19938.1"/>
    </source>
</evidence>
<feature type="compositionally biased region" description="Polar residues" evidence="1">
    <location>
        <begin position="826"/>
        <end position="844"/>
    </location>
</feature>
<evidence type="ECO:0000259" key="2">
    <source>
        <dbReference type="PROSITE" id="PS51391"/>
    </source>
</evidence>
<protein>
    <recommendedName>
        <fullName evidence="2">CID domain-containing protein</fullName>
    </recommendedName>
</protein>
<name>A0A1S8WZS4_OPIVI</name>
<feature type="region of interest" description="Disordered" evidence="1">
    <location>
        <begin position="296"/>
        <end position="396"/>
    </location>
</feature>
<feature type="region of interest" description="Disordered" evidence="1">
    <location>
        <begin position="746"/>
        <end position="881"/>
    </location>
</feature>
<dbReference type="Proteomes" id="UP000243686">
    <property type="component" value="Unassembled WGS sequence"/>
</dbReference>
<dbReference type="InterPro" id="IPR006569">
    <property type="entry name" value="CID_dom"/>
</dbReference>
<organism evidence="3 4">
    <name type="scientific">Opisthorchis viverrini</name>
    <name type="common">Southeast Asian liver fluke</name>
    <dbReference type="NCBI Taxonomy" id="6198"/>
    <lineage>
        <taxon>Eukaryota</taxon>
        <taxon>Metazoa</taxon>
        <taxon>Spiralia</taxon>
        <taxon>Lophotrochozoa</taxon>
        <taxon>Platyhelminthes</taxon>
        <taxon>Trematoda</taxon>
        <taxon>Digenea</taxon>
        <taxon>Opisthorchiida</taxon>
        <taxon>Opisthorchiata</taxon>
        <taxon>Opisthorchiidae</taxon>
        <taxon>Opisthorchis</taxon>
    </lineage>
</organism>
<feature type="domain" description="CID" evidence="2">
    <location>
        <begin position="3"/>
        <end position="134"/>
    </location>
</feature>
<dbReference type="AlphaFoldDB" id="A0A1S8WZS4"/>
<dbReference type="Pfam" id="PF04818">
    <property type="entry name" value="CID"/>
    <property type="match status" value="1"/>
</dbReference>
<feature type="region of interest" description="Disordered" evidence="1">
    <location>
        <begin position="564"/>
        <end position="704"/>
    </location>
</feature>
<proteinExistence type="predicted"/>
<reference evidence="3 4" key="1">
    <citation type="submission" date="2015-03" db="EMBL/GenBank/DDBJ databases">
        <title>Draft genome of the nematode, Opisthorchis viverrini.</title>
        <authorList>
            <person name="Mitreva M."/>
        </authorList>
    </citation>
    <scope>NUCLEOTIDE SEQUENCE [LARGE SCALE GENOMIC DNA]</scope>
    <source>
        <strain evidence="3">Khon Kaen</strain>
    </source>
</reference>
<evidence type="ECO:0000313" key="4">
    <source>
        <dbReference type="Proteomes" id="UP000243686"/>
    </source>
</evidence>
<feature type="compositionally biased region" description="Polar residues" evidence="1">
    <location>
        <begin position="441"/>
        <end position="464"/>
    </location>
</feature>
<dbReference type="SMART" id="SM00582">
    <property type="entry name" value="RPR"/>
    <property type="match status" value="1"/>
</dbReference>
<dbReference type="InterPro" id="IPR008942">
    <property type="entry name" value="ENTH_VHS"/>
</dbReference>
<feature type="compositionally biased region" description="Polar residues" evidence="1">
    <location>
        <begin position="297"/>
        <end position="311"/>
    </location>
</feature>
<feature type="compositionally biased region" description="Low complexity" evidence="1">
    <location>
        <begin position="340"/>
        <end position="355"/>
    </location>
</feature>
<accession>A0A1S8WZS4</accession>
<gene>
    <name evidence="3" type="ORF">X801_04185</name>
</gene>
<feature type="region of interest" description="Disordered" evidence="1">
    <location>
        <begin position="441"/>
        <end position="508"/>
    </location>
</feature>
<feature type="compositionally biased region" description="Polar residues" evidence="1">
    <location>
        <begin position="851"/>
        <end position="868"/>
    </location>
</feature>
<dbReference type="PROSITE" id="PS51391">
    <property type="entry name" value="CID"/>
    <property type="match status" value="1"/>
</dbReference>
<feature type="compositionally biased region" description="Basic and acidic residues" evidence="1">
    <location>
        <begin position="498"/>
        <end position="508"/>
    </location>
</feature>
<keyword evidence="4" id="KW-1185">Reference proteome</keyword>
<evidence type="ECO:0000256" key="1">
    <source>
        <dbReference type="SAM" id="MobiDB-lite"/>
    </source>
</evidence>
<feature type="compositionally biased region" description="Polar residues" evidence="1">
    <location>
        <begin position="768"/>
        <end position="786"/>
    </location>
</feature>
<feature type="compositionally biased region" description="Acidic residues" evidence="1">
    <location>
        <begin position="484"/>
        <end position="497"/>
    </location>
</feature>
<feature type="compositionally biased region" description="Pro residues" evidence="1">
    <location>
        <begin position="572"/>
        <end position="588"/>
    </location>
</feature>
<feature type="compositionally biased region" description="Basic and acidic residues" evidence="1">
    <location>
        <begin position="361"/>
        <end position="374"/>
    </location>
</feature>
<feature type="compositionally biased region" description="Pro residues" evidence="1">
    <location>
        <begin position="595"/>
        <end position="605"/>
    </location>
</feature>